<dbReference type="OrthoDB" id="411823at2759"/>
<sequence>MKRGKDMTDTFVDTQFKKPICYGKMPHPEHVPDIGYESVEGLDSQTSDRLAIVGTHINNDGSRIEAKVEILTGPKAYQTLAYEARPDLSEIVSESRAVRLFWVRAHARIAGHERADKLSRRAALARKTAADYNRFPLSYAKRVIRAASLKKWKERYTEASMGEITDCFFPRVEQEYWVL</sequence>
<dbReference type="AlphaFoldDB" id="A0A4C1XB93"/>
<keyword evidence="2" id="KW-1185">Reference proteome</keyword>
<dbReference type="SUPFAM" id="SSF53098">
    <property type="entry name" value="Ribonuclease H-like"/>
    <property type="match status" value="1"/>
</dbReference>
<evidence type="ECO:0000313" key="2">
    <source>
        <dbReference type="Proteomes" id="UP000299102"/>
    </source>
</evidence>
<organism evidence="1 2">
    <name type="scientific">Eumeta variegata</name>
    <name type="common">Bagworm moth</name>
    <name type="synonym">Eumeta japonica</name>
    <dbReference type="NCBI Taxonomy" id="151549"/>
    <lineage>
        <taxon>Eukaryota</taxon>
        <taxon>Metazoa</taxon>
        <taxon>Ecdysozoa</taxon>
        <taxon>Arthropoda</taxon>
        <taxon>Hexapoda</taxon>
        <taxon>Insecta</taxon>
        <taxon>Pterygota</taxon>
        <taxon>Neoptera</taxon>
        <taxon>Endopterygota</taxon>
        <taxon>Lepidoptera</taxon>
        <taxon>Glossata</taxon>
        <taxon>Ditrysia</taxon>
        <taxon>Tineoidea</taxon>
        <taxon>Psychidae</taxon>
        <taxon>Oiketicinae</taxon>
        <taxon>Eumeta</taxon>
    </lineage>
</organism>
<proteinExistence type="predicted"/>
<accession>A0A4C1XB93</accession>
<dbReference type="GO" id="GO:0003676">
    <property type="term" value="F:nucleic acid binding"/>
    <property type="evidence" value="ECO:0007669"/>
    <property type="project" value="InterPro"/>
</dbReference>
<dbReference type="InterPro" id="IPR012337">
    <property type="entry name" value="RNaseH-like_sf"/>
</dbReference>
<dbReference type="Gene3D" id="3.30.420.10">
    <property type="entry name" value="Ribonuclease H-like superfamily/Ribonuclease H"/>
    <property type="match status" value="1"/>
</dbReference>
<comment type="caution">
    <text evidence="1">The sequence shown here is derived from an EMBL/GenBank/DDBJ whole genome shotgun (WGS) entry which is preliminary data.</text>
</comment>
<evidence type="ECO:0008006" key="3">
    <source>
        <dbReference type="Google" id="ProtNLM"/>
    </source>
</evidence>
<gene>
    <name evidence="1" type="ORF">EVAR_37509_1</name>
</gene>
<dbReference type="Proteomes" id="UP000299102">
    <property type="component" value="Unassembled WGS sequence"/>
</dbReference>
<name>A0A4C1XB93_EUMVA</name>
<protein>
    <recommendedName>
        <fullName evidence="3">RNase H type-1 domain-containing protein</fullName>
    </recommendedName>
</protein>
<dbReference type="InterPro" id="IPR036397">
    <property type="entry name" value="RNaseH_sf"/>
</dbReference>
<dbReference type="EMBL" id="BGZK01000788">
    <property type="protein sequence ID" value="GBP60473.1"/>
    <property type="molecule type" value="Genomic_DNA"/>
</dbReference>
<reference evidence="1 2" key="1">
    <citation type="journal article" date="2019" name="Commun. Biol.">
        <title>The bagworm genome reveals a unique fibroin gene that provides high tensile strength.</title>
        <authorList>
            <person name="Kono N."/>
            <person name="Nakamura H."/>
            <person name="Ohtoshi R."/>
            <person name="Tomita M."/>
            <person name="Numata K."/>
            <person name="Arakawa K."/>
        </authorList>
    </citation>
    <scope>NUCLEOTIDE SEQUENCE [LARGE SCALE GENOMIC DNA]</scope>
</reference>
<evidence type="ECO:0000313" key="1">
    <source>
        <dbReference type="EMBL" id="GBP60473.1"/>
    </source>
</evidence>